<proteinExistence type="predicted"/>
<keyword evidence="5" id="KW-0418">Kinase</keyword>
<evidence type="ECO:0000256" key="4">
    <source>
        <dbReference type="ARBA" id="ARBA00022679"/>
    </source>
</evidence>
<dbReference type="EC" id="2.7.13.3" evidence="2"/>
<dbReference type="Gene3D" id="3.40.50.2300">
    <property type="match status" value="1"/>
</dbReference>
<dbReference type="PANTHER" id="PTHR43547:SF2">
    <property type="entry name" value="HYBRID SIGNAL TRANSDUCTION HISTIDINE KINASE C"/>
    <property type="match status" value="1"/>
</dbReference>
<dbReference type="PRINTS" id="PR00344">
    <property type="entry name" value="BCTRLSENSOR"/>
</dbReference>
<evidence type="ECO:0000313" key="10">
    <source>
        <dbReference type="Proteomes" id="UP000217265"/>
    </source>
</evidence>
<dbReference type="PANTHER" id="PTHR43547">
    <property type="entry name" value="TWO-COMPONENT HISTIDINE KINASE"/>
    <property type="match status" value="1"/>
</dbReference>
<gene>
    <name evidence="9" type="ORF">CMV30_13885</name>
</gene>
<dbReference type="FunFam" id="3.30.565.10:FF:000006">
    <property type="entry name" value="Sensor histidine kinase WalK"/>
    <property type="match status" value="1"/>
</dbReference>
<evidence type="ECO:0000256" key="6">
    <source>
        <dbReference type="PROSITE-ProRule" id="PRU00169"/>
    </source>
</evidence>
<dbReference type="CDD" id="cd00075">
    <property type="entry name" value="HATPase"/>
    <property type="match status" value="1"/>
</dbReference>
<protein>
    <recommendedName>
        <fullName evidence="2">histidine kinase</fullName>
        <ecNumber evidence="2">2.7.13.3</ecNumber>
    </recommendedName>
</protein>
<dbReference type="InterPro" id="IPR001789">
    <property type="entry name" value="Sig_transdc_resp-reg_receiver"/>
</dbReference>
<dbReference type="InterPro" id="IPR003594">
    <property type="entry name" value="HATPase_dom"/>
</dbReference>
<dbReference type="CDD" id="cd00082">
    <property type="entry name" value="HisKA"/>
    <property type="match status" value="1"/>
</dbReference>
<dbReference type="SMART" id="SM00448">
    <property type="entry name" value="REC"/>
    <property type="match status" value="1"/>
</dbReference>
<dbReference type="PROSITE" id="PS50110">
    <property type="entry name" value="RESPONSE_REGULATORY"/>
    <property type="match status" value="1"/>
</dbReference>
<evidence type="ECO:0000256" key="5">
    <source>
        <dbReference type="ARBA" id="ARBA00022777"/>
    </source>
</evidence>
<keyword evidence="3 6" id="KW-0597">Phosphoprotein</keyword>
<evidence type="ECO:0000256" key="2">
    <source>
        <dbReference type="ARBA" id="ARBA00012438"/>
    </source>
</evidence>
<evidence type="ECO:0000256" key="1">
    <source>
        <dbReference type="ARBA" id="ARBA00000085"/>
    </source>
</evidence>
<accession>A0A290QI08</accession>
<keyword evidence="10" id="KW-1185">Reference proteome</keyword>
<feature type="modified residue" description="4-aspartylphosphate" evidence="6">
    <location>
        <position position="69"/>
    </location>
</feature>
<dbReference type="SMART" id="SM00388">
    <property type="entry name" value="HisKA"/>
    <property type="match status" value="1"/>
</dbReference>
<dbReference type="InterPro" id="IPR036890">
    <property type="entry name" value="HATPase_C_sf"/>
</dbReference>
<dbReference type="KEGG" id="vbh:CMV30_13885"/>
<name>A0A290QI08_9BACT</name>
<dbReference type="InterPro" id="IPR005467">
    <property type="entry name" value="His_kinase_dom"/>
</dbReference>
<dbReference type="Pfam" id="PF00512">
    <property type="entry name" value="HisKA"/>
    <property type="match status" value="1"/>
</dbReference>
<dbReference type="PROSITE" id="PS50109">
    <property type="entry name" value="HIS_KIN"/>
    <property type="match status" value="1"/>
</dbReference>
<dbReference type="Pfam" id="PF02518">
    <property type="entry name" value="HATPase_c"/>
    <property type="match status" value="1"/>
</dbReference>
<dbReference type="Proteomes" id="UP000217265">
    <property type="component" value="Chromosome"/>
</dbReference>
<dbReference type="AlphaFoldDB" id="A0A290QI08"/>
<dbReference type="SMART" id="SM00387">
    <property type="entry name" value="HATPase_c"/>
    <property type="match status" value="1"/>
</dbReference>
<sequence>MPLPISHPISLDLPSAPKGHILIVDDDSVNTIVVTGLLESHGYQVSQAGSGEEALLRIANEKPDLVLLDVTLPGIDGFKTSTEIKRTLGDEAPPVIFVTSRDSTDDIVAGFANSGVDYLTKPVSESEALARIHTHISNRNLIKQLAVANQRKNQVLGMAAHDIRNPLGSICGLTELMSDGAFGPVGSELLDCIKLINSESSNLLELVNQLLDVSSIEAGVLKINFAPGDLNALIVRSVYTARINASRKKTQILHQPKSGSTTLRIDEGKIRQVVDNLISNAVKYSPQGSTVKVTHTIAGGTHIISVEDEGPGIPESERHKLFKEFGTLSAKATGGEKSTGLGLAISRRIIEAHHGSITAENLSPRGSKFSFTLPAT</sequence>
<dbReference type="SUPFAM" id="SSF55874">
    <property type="entry name" value="ATPase domain of HSP90 chaperone/DNA topoisomerase II/histidine kinase"/>
    <property type="match status" value="1"/>
</dbReference>
<comment type="catalytic activity">
    <reaction evidence="1">
        <text>ATP + protein L-histidine = ADP + protein N-phospho-L-histidine.</text>
        <dbReference type="EC" id="2.7.13.3"/>
    </reaction>
</comment>
<dbReference type="RefSeq" id="WP_096056599.1">
    <property type="nucleotide sequence ID" value="NZ_CP023344.1"/>
</dbReference>
<dbReference type="Gene3D" id="3.30.565.10">
    <property type="entry name" value="Histidine kinase-like ATPase, C-terminal domain"/>
    <property type="match status" value="1"/>
</dbReference>
<evidence type="ECO:0000259" key="8">
    <source>
        <dbReference type="PROSITE" id="PS50110"/>
    </source>
</evidence>
<evidence type="ECO:0000256" key="3">
    <source>
        <dbReference type="ARBA" id="ARBA00022553"/>
    </source>
</evidence>
<feature type="domain" description="Response regulatory" evidence="8">
    <location>
        <begin position="20"/>
        <end position="136"/>
    </location>
</feature>
<reference evidence="9 10" key="1">
    <citation type="submission" date="2017-09" db="EMBL/GenBank/DDBJ databases">
        <title>Complete genome sequence of Verrucomicrobial strain HZ-65, isolated from freshwater.</title>
        <authorList>
            <person name="Choi A."/>
        </authorList>
    </citation>
    <scope>NUCLEOTIDE SEQUENCE [LARGE SCALE GENOMIC DNA]</scope>
    <source>
        <strain evidence="9 10">HZ-65</strain>
    </source>
</reference>
<evidence type="ECO:0000259" key="7">
    <source>
        <dbReference type="PROSITE" id="PS50109"/>
    </source>
</evidence>
<dbReference type="InterPro" id="IPR003661">
    <property type="entry name" value="HisK_dim/P_dom"/>
</dbReference>
<organism evidence="9 10">
    <name type="scientific">Nibricoccus aquaticus</name>
    <dbReference type="NCBI Taxonomy" id="2576891"/>
    <lineage>
        <taxon>Bacteria</taxon>
        <taxon>Pseudomonadati</taxon>
        <taxon>Verrucomicrobiota</taxon>
        <taxon>Opitutia</taxon>
        <taxon>Opitutales</taxon>
        <taxon>Opitutaceae</taxon>
        <taxon>Nibricoccus</taxon>
    </lineage>
</organism>
<evidence type="ECO:0000313" key="9">
    <source>
        <dbReference type="EMBL" id="ATC64968.1"/>
    </source>
</evidence>
<dbReference type="InterPro" id="IPR011006">
    <property type="entry name" value="CheY-like_superfamily"/>
</dbReference>
<dbReference type="Gene3D" id="1.10.287.130">
    <property type="match status" value="1"/>
</dbReference>
<feature type="domain" description="Histidine kinase" evidence="7">
    <location>
        <begin position="158"/>
        <end position="376"/>
    </location>
</feature>
<dbReference type="InterPro" id="IPR004358">
    <property type="entry name" value="Sig_transdc_His_kin-like_C"/>
</dbReference>
<dbReference type="OrthoDB" id="9813394at2"/>
<dbReference type="EMBL" id="CP023344">
    <property type="protein sequence ID" value="ATC64968.1"/>
    <property type="molecule type" value="Genomic_DNA"/>
</dbReference>
<keyword evidence="4" id="KW-0808">Transferase</keyword>
<dbReference type="GO" id="GO:0000155">
    <property type="term" value="F:phosphorelay sensor kinase activity"/>
    <property type="evidence" value="ECO:0007669"/>
    <property type="project" value="InterPro"/>
</dbReference>
<dbReference type="Pfam" id="PF00072">
    <property type="entry name" value="Response_reg"/>
    <property type="match status" value="1"/>
</dbReference>
<dbReference type="SUPFAM" id="SSF52172">
    <property type="entry name" value="CheY-like"/>
    <property type="match status" value="1"/>
</dbReference>